<dbReference type="Proteomes" id="UP000287651">
    <property type="component" value="Unassembled WGS sequence"/>
</dbReference>
<dbReference type="EMBL" id="AMZH03000123">
    <property type="protein sequence ID" value="RRT85399.1"/>
    <property type="molecule type" value="Genomic_DNA"/>
</dbReference>
<reference evidence="2 3" key="1">
    <citation type="journal article" date="2014" name="Agronomy (Basel)">
        <title>A Draft Genome Sequence for Ensete ventricosum, the Drought-Tolerant Tree Against Hunger.</title>
        <authorList>
            <person name="Harrison J."/>
            <person name="Moore K.A."/>
            <person name="Paszkiewicz K."/>
            <person name="Jones T."/>
            <person name="Grant M."/>
            <person name="Ambacheew D."/>
            <person name="Muzemil S."/>
            <person name="Studholme D.J."/>
        </authorList>
    </citation>
    <scope>NUCLEOTIDE SEQUENCE [LARGE SCALE GENOMIC DNA]</scope>
</reference>
<evidence type="ECO:0000256" key="1">
    <source>
        <dbReference type="SAM" id="MobiDB-lite"/>
    </source>
</evidence>
<evidence type="ECO:0000313" key="2">
    <source>
        <dbReference type="EMBL" id="RRT85399.1"/>
    </source>
</evidence>
<name>A0A427BAA1_ENSVE</name>
<proteinExistence type="predicted"/>
<evidence type="ECO:0000313" key="3">
    <source>
        <dbReference type="Proteomes" id="UP000287651"/>
    </source>
</evidence>
<feature type="region of interest" description="Disordered" evidence="1">
    <location>
        <begin position="221"/>
        <end position="245"/>
    </location>
</feature>
<sequence>MKACHDFDSVVIEGSLAAIGKRYSISEEYVLYAPLPEQRPYNSSSSELSILGGPNSWRYLVAFLGECCGAGIIPSHNLFMACFRLCKSQGVYYLTARAGFKVSGAPTNNKGWKTRYLFVSGPNSGFRLDWSVHPISIVPPYLSEEEPTLVSRLKGILSFSRVIRDMIELWLVEAGLSPAPRGAMDFSALRGVPKVSAGKSAPATRATTSLLEVKEVYADTASRTAVTSPLKRPTEKSTLHQEDPA</sequence>
<dbReference type="AlphaFoldDB" id="A0A427BAA1"/>
<organism evidence="2 3">
    <name type="scientific">Ensete ventricosum</name>
    <name type="common">Abyssinian banana</name>
    <name type="synonym">Musa ensete</name>
    <dbReference type="NCBI Taxonomy" id="4639"/>
    <lineage>
        <taxon>Eukaryota</taxon>
        <taxon>Viridiplantae</taxon>
        <taxon>Streptophyta</taxon>
        <taxon>Embryophyta</taxon>
        <taxon>Tracheophyta</taxon>
        <taxon>Spermatophyta</taxon>
        <taxon>Magnoliopsida</taxon>
        <taxon>Liliopsida</taxon>
        <taxon>Zingiberales</taxon>
        <taxon>Musaceae</taxon>
        <taxon>Ensete</taxon>
    </lineage>
</organism>
<feature type="compositionally biased region" description="Basic and acidic residues" evidence="1">
    <location>
        <begin position="232"/>
        <end position="245"/>
    </location>
</feature>
<protein>
    <submittedName>
        <fullName evidence="2">Uncharacterized protein</fullName>
    </submittedName>
</protein>
<gene>
    <name evidence="2" type="ORF">B296_00001773</name>
</gene>
<accession>A0A427BAA1</accession>
<comment type="caution">
    <text evidence="2">The sequence shown here is derived from an EMBL/GenBank/DDBJ whole genome shotgun (WGS) entry which is preliminary data.</text>
</comment>